<dbReference type="Proteomes" id="UP000663855">
    <property type="component" value="Unassembled WGS sequence"/>
</dbReference>
<feature type="region of interest" description="Disordered" evidence="1">
    <location>
        <begin position="222"/>
        <end position="247"/>
    </location>
</feature>
<keyword evidence="2" id="KW-0472">Membrane</keyword>
<protein>
    <recommendedName>
        <fullName evidence="5">Poly [ADP-ribose] polymerase</fullName>
    </recommendedName>
</protein>
<dbReference type="SUPFAM" id="SSF101898">
    <property type="entry name" value="NHL repeat"/>
    <property type="match status" value="1"/>
</dbReference>
<organism evidence="3 4">
    <name type="scientific">Rotaria magnacalcarata</name>
    <dbReference type="NCBI Taxonomy" id="392030"/>
    <lineage>
        <taxon>Eukaryota</taxon>
        <taxon>Metazoa</taxon>
        <taxon>Spiralia</taxon>
        <taxon>Gnathifera</taxon>
        <taxon>Rotifera</taxon>
        <taxon>Eurotatoria</taxon>
        <taxon>Bdelloidea</taxon>
        <taxon>Philodinida</taxon>
        <taxon>Philodinidae</taxon>
        <taxon>Rotaria</taxon>
    </lineage>
</organism>
<evidence type="ECO:0000256" key="1">
    <source>
        <dbReference type="SAM" id="MobiDB-lite"/>
    </source>
</evidence>
<dbReference type="AlphaFoldDB" id="A0A814Z576"/>
<dbReference type="Gene3D" id="2.40.10.500">
    <property type="match status" value="1"/>
</dbReference>
<dbReference type="Gene3D" id="3.90.228.10">
    <property type="match status" value="1"/>
</dbReference>
<reference evidence="3" key="1">
    <citation type="submission" date="2021-02" db="EMBL/GenBank/DDBJ databases">
        <authorList>
            <person name="Nowell W R."/>
        </authorList>
    </citation>
    <scope>NUCLEOTIDE SEQUENCE</scope>
</reference>
<proteinExistence type="predicted"/>
<comment type="caution">
    <text evidence="3">The sequence shown here is derived from an EMBL/GenBank/DDBJ whole genome shotgun (WGS) entry which is preliminary data.</text>
</comment>
<evidence type="ECO:0000313" key="4">
    <source>
        <dbReference type="Proteomes" id="UP000663855"/>
    </source>
</evidence>
<dbReference type="SUPFAM" id="SSF56399">
    <property type="entry name" value="ADP-ribosylation"/>
    <property type="match status" value="1"/>
</dbReference>
<sequence>MGDNRTMHHGDRPCSDGDRCTNRRLEHILIFHSKDFKPQKRYCDVQQKSPGKNLYIGFHRTTAEAAVSIAHSDFAISTNNKSTMLGHGVYFARSMAETEGKANANGAYICAEIEMGKVKEVGPGPEKDSLRGTTHLWKEYDTVYYNHTKDSRDEFCVKSPDQILKWIITVNQEEDEKIKCPCSLSSIFVILGGAIVVATAFGIFAQVLNNAKASPINHSSTTVTTTTTCDTTTTYSTSTTTTDTTTTTTNTTTTTTIFLSGWNSTGITVAGIIGSAGTNTDRLTNPFGVKLDTANTIYIADRDKNRIQRWHTGATSGTTVSGQASGTSGVALNCLNNPGNVEIDYIQL</sequence>
<accession>A0A814Z576</accession>
<evidence type="ECO:0000256" key="2">
    <source>
        <dbReference type="SAM" id="Phobius"/>
    </source>
</evidence>
<dbReference type="EMBL" id="CAJNOV010006182">
    <property type="protein sequence ID" value="CAF1238309.1"/>
    <property type="molecule type" value="Genomic_DNA"/>
</dbReference>
<feature type="transmembrane region" description="Helical" evidence="2">
    <location>
        <begin position="187"/>
        <end position="208"/>
    </location>
</feature>
<keyword evidence="2" id="KW-0812">Transmembrane</keyword>
<name>A0A814Z576_9BILA</name>
<evidence type="ECO:0000313" key="3">
    <source>
        <dbReference type="EMBL" id="CAF1238309.1"/>
    </source>
</evidence>
<gene>
    <name evidence="3" type="ORF">CJN711_LOCUS13861</name>
</gene>
<evidence type="ECO:0008006" key="5">
    <source>
        <dbReference type="Google" id="ProtNLM"/>
    </source>
</evidence>
<keyword evidence="2" id="KW-1133">Transmembrane helix</keyword>